<feature type="repeat" description="WD" evidence="3">
    <location>
        <begin position="992"/>
        <end position="1033"/>
    </location>
</feature>
<dbReference type="Pfam" id="PF23342">
    <property type="entry name" value="WDR90_beta-prop_4th"/>
    <property type="match status" value="1"/>
</dbReference>
<dbReference type="InterPro" id="IPR056884">
    <property type="entry name" value="NPHP3-like_N"/>
</dbReference>
<dbReference type="PROSITE" id="PS50082">
    <property type="entry name" value="WD_REPEATS_2"/>
    <property type="match status" value="6"/>
</dbReference>
<feature type="compositionally biased region" description="Polar residues" evidence="4">
    <location>
        <begin position="74"/>
        <end position="83"/>
    </location>
</feature>
<dbReference type="Pfam" id="PF00400">
    <property type="entry name" value="WD40"/>
    <property type="match status" value="2"/>
</dbReference>
<dbReference type="InterPro" id="IPR027417">
    <property type="entry name" value="P-loop_NTPase"/>
</dbReference>
<evidence type="ECO:0000256" key="1">
    <source>
        <dbReference type="ARBA" id="ARBA00022574"/>
    </source>
</evidence>
<dbReference type="GO" id="GO:0000398">
    <property type="term" value="P:mRNA splicing, via spliceosome"/>
    <property type="evidence" value="ECO:0007669"/>
    <property type="project" value="TreeGrafter"/>
</dbReference>
<dbReference type="EMBL" id="CAJNJQ010000614">
    <property type="protein sequence ID" value="CAE7089186.1"/>
    <property type="molecule type" value="Genomic_DNA"/>
</dbReference>
<feature type="repeat" description="WD" evidence="3">
    <location>
        <begin position="905"/>
        <end position="946"/>
    </location>
</feature>
<feature type="region of interest" description="Disordered" evidence="4">
    <location>
        <begin position="1110"/>
        <end position="1138"/>
    </location>
</feature>
<evidence type="ECO:0000313" key="7">
    <source>
        <dbReference type="Proteomes" id="UP000663827"/>
    </source>
</evidence>
<dbReference type="InterPro" id="IPR055440">
    <property type="entry name" value="Beta-prop_WDR90_4th"/>
</dbReference>
<feature type="compositionally biased region" description="Low complexity" evidence="4">
    <location>
        <begin position="1122"/>
        <end position="1138"/>
    </location>
</feature>
<reference evidence="6" key="1">
    <citation type="submission" date="2021-01" db="EMBL/GenBank/DDBJ databases">
        <authorList>
            <person name="Kaushik A."/>
        </authorList>
    </citation>
    <scope>NUCLEOTIDE SEQUENCE</scope>
    <source>
        <strain evidence="6">AG5</strain>
    </source>
</reference>
<feature type="compositionally biased region" description="Low complexity" evidence="4">
    <location>
        <begin position="34"/>
        <end position="64"/>
    </location>
</feature>
<proteinExistence type="predicted"/>
<dbReference type="PROSITE" id="PS50837">
    <property type="entry name" value="NACHT"/>
    <property type="match status" value="1"/>
</dbReference>
<evidence type="ECO:0000313" key="6">
    <source>
        <dbReference type="EMBL" id="CAE7089186.1"/>
    </source>
</evidence>
<dbReference type="InterPro" id="IPR015943">
    <property type="entry name" value="WD40/YVTN_repeat-like_dom_sf"/>
</dbReference>
<dbReference type="InterPro" id="IPR036322">
    <property type="entry name" value="WD40_repeat_dom_sf"/>
</dbReference>
<dbReference type="PRINTS" id="PR00320">
    <property type="entry name" value="GPROTEINBRPT"/>
</dbReference>
<dbReference type="InterPro" id="IPR019775">
    <property type="entry name" value="WD40_repeat_CS"/>
</dbReference>
<feature type="repeat" description="WD" evidence="3">
    <location>
        <begin position="1034"/>
        <end position="1073"/>
    </location>
</feature>
<evidence type="ECO:0000259" key="5">
    <source>
        <dbReference type="PROSITE" id="PS50837"/>
    </source>
</evidence>
<feature type="repeat" description="WD" evidence="3">
    <location>
        <begin position="1075"/>
        <end position="1116"/>
    </location>
</feature>
<dbReference type="Proteomes" id="UP000663827">
    <property type="component" value="Unassembled WGS sequence"/>
</dbReference>
<organism evidence="6 7">
    <name type="scientific">Rhizoctonia solani</name>
    <dbReference type="NCBI Taxonomy" id="456999"/>
    <lineage>
        <taxon>Eukaryota</taxon>
        <taxon>Fungi</taxon>
        <taxon>Dikarya</taxon>
        <taxon>Basidiomycota</taxon>
        <taxon>Agaricomycotina</taxon>
        <taxon>Agaricomycetes</taxon>
        <taxon>Cantharellales</taxon>
        <taxon>Ceratobasidiaceae</taxon>
        <taxon>Rhizoctonia</taxon>
    </lineage>
</organism>
<comment type="caution">
    <text evidence="6">The sequence shown here is derived from an EMBL/GenBank/DDBJ whole genome shotgun (WGS) entry which is preliminary data.</text>
</comment>
<dbReference type="CDD" id="cd00200">
    <property type="entry name" value="WD40"/>
    <property type="match status" value="1"/>
</dbReference>
<feature type="repeat" description="WD" evidence="3">
    <location>
        <begin position="950"/>
        <end position="991"/>
    </location>
</feature>
<evidence type="ECO:0000256" key="3">
    <source>
        <dbReference type="PROSITE-ProRule" id="PRU00221"/>
    </source>
</evidence>
<dbReference type="SMART" id="SM00320">
    <property type="entry name" value="WD40"/>
    <property type="match status" value="9"/>
</dbReference>
<accession>A0A8H3HXU0</accession>
<dbReference type="InterPro" id="IPR020472">
    <property type="entry name" value="WD40_PAC1"/>
</dbReference>
<dbReference type="Gene3D" id="2.130.10.10">
    <property type="entry name" value="YVTN repeat-like/Quinoprotein amine dehydrogenase"/>
    <property type="match status" value="3"/>
</dbReference>
<dbReference type="Pfam" id="PF24883">
    <property type="entry name" value="NPHP3_N"/>
    <property type="match status" value="1"/>
</dbReference>
<dbReference type="PANTHER" id="PTHR19846">
    <property type="entry name" value="WD40 REPEAT PROTEIN"/>
    <property type="match status" value="1"/>
</dbReference>
<name>A0A8H3HXU0_9AGAM</name>
<feature type="domain" description="NACHT" evidence="5">
    <location>
        <begin position="280"/>
        <end position="425"/>
    </location>
</feature>
<evidence type="ECO:0000256" key="2">
    <source>
        <dbReference type="ARBA" id="ARBA00022737"/>
    </source>
</evidence>
<dbReference type="PANTHER" id="PTHR19846:SF0">
    <property type="entry name" value="PRE-MRNA PROCESSING FACTOR 4"/>
    <property type="match status" value="1"/>
</dbReference>
<feature type="repeat" description="WD" evidence="3">
    <location>
        <begin position="862"/>
        <end position="903"/>
    </location>
</feature>
<dbReference type="GO" id="GO:0017070">
    <property type="term" value="F:U6 snRNA binding"/>
    <property type="evidence" value="ECO:0007669"/>
    <property type="project" value="TreeGrafter"/>
</dbReference>
<feature type="region of interest" description="Disordered" evidence="4">
    <location>
        <begin position="1"/>
        <end position="83"/>
    </location>
</feature>
<dbReference type="InterPro" id="IPR001680">
    <property type="entry name" value="WD40_rpt"/>
</dbReference>
<dbReference type="GO" id="GO:0030621">
    <property type="term" value="F:U4 snRNA binding"/>
    <property type="evidence" value="ECO:0007669"/>
    <property type="project" value="TreeGrafter"/>
</dbReference>
<keyword evidence="2" id="KW-0677">Repeat</keyword>
<dbReference type="Gene3D" id="3.40.50.300">
    <property type="entry name" value="P-loop containing nucleotide triphosphate hydrolases"/>
    <property type="match status" value="1"/>
</dbReference>
<evidence type="ECO:0000256" key="4">
    <source>
        <dbReference type="SAM" id="MobiDB-lite"/>
    </source>
</evidence>
<sequence length="1474" mass="162349">MASQSSGSKRKRTGRSNLGNLLHPGEWRNKRARSGSPSASGASTPGAGPNSSAQSNASSRSPSPLGHPGPSHPTTSSTRNATGNKWTGLEKVLQALRVTAKICPPLSMAVDELVLCLPKFKAAAENNKDYEVLSTGLEGMVEQLDRHLKETTSEGIIGAITGIAEAIRKEIESIDVKKPGSLPPSRRMEAASSADDDLIRRYRRIEQLFRQLQGEASMSTWNTVNEIRVEQHLKDLCPAKLAMFDSELSTEVSRRGCTKDTRIAILEECMVWSEDPDLAKVYWMNGMAGTGKTTIAYSLCERLETGKQLAASFFCTRASPECREAKRIVPTIAYQLARRFAPFRHSLCLQLKQNADISTGQLSNQFHLLLKKPLLAAKDKLSNNLVVVIDALDECTDPHIVELFLGLIFRSATELPVKFFVTSRPEPAIRNTMMPESERSRSILYLHEIERSLVQADIELYLRDELESIALTDDDITELAEHAGNLFIYAATAVRYIRPVGIAVNSKARLKAILAISAESQKKLSAIDTLYTAILTAAIDHLELEPEERSQRRLVIWTAVCACEPIPIETLSVLSGLDNKDDAMAALQPLRSVLHVSDRSELVTTLHASFPDYMFSQDRSGVFHCDKSAHSQLLAEQCFKIMKSQLRFNICSIQSSFIPNEQIPELEERIIAGISEELLYSCRFWVDHLSETNSSDTPLLWVHDFLCHRLLFWMEVMSLKNCMATGTMTMIKLNTWLSQVIQHLGRSTDLFDLASDAQAFVAKYSLSPASAYTPHIYLSALPLSPPSSLVRIQYLPHFKGLIKVSGTIIDNMEKAAIGTWTFASSIRSATFSPSGDLIILGDEKGRISVHNAYGGKSLVQPFKAHRKLVASLTVSSDGMQILSGSHDKTLSIWNMHDGSLISGPYKGHRKRVTSVAFSSDAAYIASGSDDCRIRIWNPRNANDVNIVGLLTGHAKEVKSVAFSPNGSRVISGSTDQTIRVWDLSSESTVLVLHGHTGGVSSIQFSPDGTHIISGSYDTTVRIWNASDGSLSRILEGHSKRITSTSPNGDLVVSGSLDCTIRVWNMHTGELVVDPFEGHSDSVRCVGISGDGIRVMSASDDKTVRVWNVQRRTPQNEKTAKRGSGSTSTFTSSPTQPHFTTCDSTEPNVHVWDLRTITHVVIPTGAEIRCLQLSLDGTRIHTLHAPGTLCTWDAQTAELLDGPYHCSVLEWWNSAACSVDGTRVVLCHANKVTLWHVRQQSNQSTVVCETGRHFGRLRATFSQDGSKFILSGLSGLSGLSPNYVTEILDADTGAHVAGPFNGEIIALSSDGMCLCLNRGDVHCLIDANARVYTFERSNPLFTPDGFQLSDPRYYDTWGGLGHIPSQISVKSGSKHFKIFGRPLHGWLLASYPVQEGRHVCRFHIDHPPFVISPDGWILDGQDQRLFWVPPEIRKDFPGCNGVIIDSSEVLQCVDYGDMLVGDNWSQCYMPTTHPM</sequence>
<keyword evidence="1 3" id="KW-0853">WD repeat</keyword>
<dbReference type="InterPro" id="IPR007111">
    <property type="entry name" value="NACHT_NTPase"/>
</dbReference>
<gene>
    <name evidence="6" type="ORF">RDB_LOCUS30480</name>
</gene>
<dbReference type="SUPFAM" id="SSF52540">
    <property type="entry name" value="P-loop containing nucleoside triphosphate hydrolases"/>
    <property type="match status" value="1"/>
</dbReference>
<dbReference type="GO" id="GO:0046540">
    <property type="term" value="C:U4/U6 x U5 tri-snRNP complex"/>
    <property type="evidence" value="ECO:0007669"/>
    <property type="project" value="TreeGrafter"/>
</dbReference>
<dbReference type="PROSITE" id="PS50294">
    <property type="entry name" value="WD_REPEATS_REGION"/>
    <property type="match status" value="6"/>
</dbReference>
<dbReference type="SUPFAM" id="SSF50978">
    <property type="entry name" value="WD40 repeat-like"/>
    <property type="match status" value="2"/>
</dbReference>
<dbReference type="PROSITE" id="PS00678">
    <property type="entry name" value="WD_REPEATS_1"/>
    <property type="match status" value="5"/>
</dbReference>
<protein>
    <recommendedName>
        <fullName evidence="5">NACHT domain-containing protein</fullName>
    </recommendedName>
</protein>